<dbReference type="EMBL" id="QYUQ01000002">
    <property type="protein sequence ID" value="RJG04591.1"/>
    <property type="molecule type" value="Genomic_DNA"/>
</dbReference>
<comment type="function">
    <text evidence="9 10">Catalyzes the ferrous insertion into protoporphyrin IX.</text>
</comment>
<keyword evidence="12" id="KW-1185">Reference proteome</keyword>
<comment type="catalytic activity">
    <reaction evidence="8">
        <text>Fe-coproporphyrin III + 2 H(+) = coproporphyrin III + Fe(2+)</text>
        <dbReference type="Rhea" id="RHEA:49572"/>
        <dbReference type="ChEBI" id="CHEBI:15378"/>
        <dbReference type="ChEBI" id="CHEBI:29033"/>
        <dbReference type="ChEBI" id="CHEBI:68438"/>
        <dbReference type="ChEBI" id="CHEBI:131725"/>
        <dbReference type="EC" id="4.99.1.9"/>
    </reaction>
    <physiologicalReaction direction="right-to-left" evidence="8">
        <dbReference type="Rhea" id="RHEA:49574"/>
    </physiologicalReaction>
</comment>
<dbReference type="Gene3D" id="3.40.50.1400">
    <property type="match status" value="2"/>
</dbReference>
<dbReference type="Proteomes" id="UP000266327">
    <property type="component" value="Unassembled WGS sequence"/>
</dbReference>
<accession>A0A3A3G9B7</accession>
<name>A0A3A3G9B7_9BURK</name>
<dbReference type="EC" id="4.98.1.1" evidence="9 10"/>
<evidence type="ECO:0000256" key="6">
    <source>
        <dbReference type="ARBA" id="ARBA00023239"/>
    </source>
</evidence>
<sequence length="368" mass="41357">MAFRKEPPYTHGTAEQTAVVLVNLGTPDAPTAPAVRRYLKQFLSDPRVVEIPRALWAPILHGIILPFRSARSAAKYASIWGADGSPLKVHTEKQAMLLRGYLGERGHQVQVAHAMRYGAPSLPQVLQQLQEQGCSRILVLPAYPQYAGSTTASVYDAVFAHYAAQRNVPELRLVRHYHDHEAYIEALKHSVLAHWDAHGRPDKLVMSFHGVPRRTLELGDPYHCECHKTARLVATQLGLTDEQYLVTFQSRFGKAEWLQPYTAPTLRRLAQQGIRRVDVMCPGFVADCLETLEEIDMEVRQDFLDAGGREFHYIPCLNENPAWIHALTDIAEEHLLGWPTMSNAAARDAQARELAISREQARRLGAVQ</sequence>
<reference evidence="12" key="1">
    <citation type="submission" date="2018-09" db="EMBL/GenBank/DDBJ databases">
        <authorList>
            <person name="Zhu H."/>
        </authorList>
    </citation>
    <scope>NUCLEOTIDE SEQUENCE [LARGE SCALE GENOMIC DNA]</scope>
    <source>
        <strain evidence="12">K1S02-23</strain>
    </source>
</reference>
<evidence type="ECO:0000256" key="1">
    <source>
        <dbReference type="ARBA" id="ARBA00007718"/>
    </source>
</evidence>
<keyword evidence="7 9" id="KW-0627">Porphyrin biosynthesis</keyword>
<evidence type="ECO:0000313" key="11">
    <source>
        <dbReference type="EMBL" id="RJG04591.1"/>
    </source>
</evidence>
<dbReference type="GO" id="GO:0004325">
    <property type="term" value="F:ferrochelatase activity"/>
    <property type="evidence" value="ECO:0007669"/>
    <property type="project" value="UniProtKB-UniRule"/>
</dbReference>
<gene>
    <name evidence="9" type="primary">hemH</name>
    <name evidence="11" type="ORF">D3878_21280</name>
</gene>
<dbReference type="AlphaFoldDB" id="A0A3A3G9B7"/>
<comment type="caution">
    <text evidence="11">The sequence shown here is derived from an EMBL/GenBank/DDBJ whole genome shotgun (WGS) entry which is preliminary data.</text>
</comment>
<dbReference type="PANTHER" id="PTHR11108">
    <property type="entry name" value="FERROCHELATASE"/>
    <property type="match status" value="1"/>
</dbReference>
<dbReference type="SUPFAM" id="SSF53800">
    <property type="entry name" value="Chelatase"/>
    <property type="match status" value="1"/>
</dbReference>
<dbReference type="HAMAP" id="MF_00323">
    <property type="entry name" value="Ferrochelatase"/>
    <property type="match status" value="1"/>
</dbReference>
<comment type="subcellular location">
    <subcellularLocation>
        <location evidence="9 10">Cytoplasm</location>
    </subcellularLocation>
</comment>
<evidence type="ECO:0000256" key="8">
    <source>
        <dbReference type="ARBA" id="ARBA00024536"/>
    </source>
</evidence>
<dbReference type="CDD" id="cd03411">
    <property type="entry name" value="Ferrochelatase_N"/>
    <property type="match status" value="1"/>
</dbReference>
<organism evidence="11 12">
    <name type="scientific">Noviherbaspirillum sedimenti</name>
    <dbReference type="NCBI Taxonomy" id="2320865"/>
    <lineage>
        <taxon>Bacteria</taxon>
        <taxon>Pseudomonadati</taxon>
        <taxon>Pseudomonadota</taxon>
        <taxon>Betaproteobacteria</taxon>
        <taxon>Burkholderiales</taxon>
        <taxon>Oxalobacteraceae</taxon>
        <taxon>Noviherbaspirillum</taxon>
    </lineage>
</organism>
<evidence type="ECO:0000256" key="4">
    <source>
        <dbReference type="ARBA" id="ARBA00023004"/>
    </source>
</evidence>
<comment type="pathway">
    <text evidence="9 10">Porphyrin-containing compound metabolism; protoheme biosynthesis; protoheme from protoporphyrin-IX: step 1/1.</text>
</comment>
<feature type="binding site" evidence="9">
    <location>
        <position position="290"/>
    </location>
    <ligand>
        <name>Fe(2+)</name>
        <dbReference type="ChEBI" id="CHEBI:29033"/>
    </ligand>
</feature>
<dbReference type="RefSeq" id="WP_119788067.1">
    <property type="nucleotide sequence ID" value="NZ_QYUQ01000002.1"/>
</dbReference>
<dbReference type="InterPro" id="IPR033659">
    <property type="entry name" value="Ferrochelatase_N"/>
</dbReference>
<dbReference type="InterPro" id="IPR001015">
    <property type="entry name" value="Ferrochelatase"/>
</dbReference>
<dbReference type="CDD" id="cd00419">
    <property type="entry name" value="Ferrochelatase_C"/>
    <property type="match status" value="1"/>
</dbReference>
<dbReference type="NCBIfam" id="TIGR00109">
    <property type="entry name" value="hemH"/>
    <property type="match status" value="1"/>
</dbReference>
<dbReference type="OrthoDB" id="9809741at2"/>
<evidence type="ECO:0000256" key="3">
    <source>
        <dbReference type="ARBA" id="ARBA00022723"/>
    </source>
</evidence>
<dbReference type="GO" id="GO:0046872">
    <property type="term" value="F:metal ion binding"/>
    <property type="evidence" value="ECO:0007669"/>
    <property type="project" value="UniProtKB-KW"/>
</dbReference>
<protein>
    <recommendedName>
        <fullName evidence="9 10">Ferrochelatase</fullName>
        <ecNumber evidence="9 10">4.98.1.1</ecNumber>
    </recommendedName>
    <alternativeName>
        <fullName evidence="9">Heme synthase</fullName>
    </alternativeName>
    <alternativeName>
        <fullName evidence="9">Protoheme ferro-lyase</fullName>
    </alternativeName>
</protein>
<keyword evidence="2 9" id="KW-0963">Cytoplasm</keyword>
<dbReference type="Pfam" id="PF00762">
    <property type="entry name" value="Ferrochelatase"/>
    <property type="match status" value="1"/>
</dbReference>
<keyword evidence="3 9" id="KW-0479">Metal-binding</keyword>
<dbReference type="FunFam" id="3.40.50.1400:FF:000002">
    <property type="entry name" value="Ferrochelatase"/>
    <property type="match status" value="1"/>
</dbReference>
<evidence type="ECO:0000256" key="9">
    <source>
        <dbReference type="HAMAP-Rule" id="MF_00323"/>
    </source>
</evidence>
<evidence type="ECO:0000256" key="5">
    <source>
        <dbReference type="ARBA" id="ARBA00023133"/>
    </source>
</evidence>
<dbReference type="GO" id="GO:0006783">
    <property type="term" value="P:heme biosynthetic process"/>
    <property type="evidence" value="ECO:0007669"/>
    <property type="project" value="UniProtKB-UniRule"/>
</dbReference>
<comment type="catalytic activity">
    <reaction evidence="9 10">
        <text>heme b + 2 H(+) = protoporphyrin IX + Fe(2+)</text>
        <dbReference type="Rhea" id="RHEA:22584"/>
        <dbReference type="ChEBI" id="CHEBI:15378"/>
        <dbReference type="ChEBI" id="CHEBI:29033"/>
        <dbReference type="ChEBI" id="CHEBI:57306"/>
        <dbReference type="ChEBI" id="CHEBI:60344"/>
        <dbReference type="EC" id="4.98.1.1"/>
    </reaction>
</comment>
<dbReference type="InterPro" id="IPR019772">
    <property type="entry name" value="Ferrochelatase_AS"/>
</dbReference>
<keyword evidence="5 9" id="KW-0350">Heme biosynthesis</keyword>
<proteinExistence type="inferred from homology"/>
<evidence type="ECO:0000313" key="12">
    <source>
        <dbReference type="Proteomes" id="UP000266327"/>
    </source>
</evidence>
<evidence type="ECO:0000256" key="2">
    <source>
        <dbReference type="ARBA" id="ARBA00022490"/>
    </source>
</evidence>
<dbReference type="PANTHER" id="PTHR11108:SF1">
    <property type="entry name" value="FERROCHELATASE, MITOCHONDRIAL"/>
    <property type="match status" value="1"/>
</dbReference>
<keyword evidence="6 9" id="KW-0456">Lyase</keyword>
<dbReference type="InterPro" id="IPR033644">
    <property type="entry name" value="Ferrochelatase_C"/>
</dbReference>
<dbReference type="GO" id="GO:0005737">
    <property type="term" value="C:cytoplasm"/>
    <property type="evidence" value="ECO:0007669"/>
    <property type="project" value="UniProtKB-SubCell"/>
</dbReference>
<evidence type="ECO:0000256" key="7">
    <source>
        <dbReference type="ARBA" id="ARBA00023244"/>
    </source>
</evidence>
<feature type="binding site" evidence="9">
    <location>
        <position position="209"/>
    </location>
    <ligand>
        <name>Fe(2+)</name>
        <dbReference type="ChEBI" id="CHEBI:29033"/>
    </ligand>
</feature>
<dbReference type="UniPathway" id="UPA00252">
    <property type="reaction ID" value="UER00325"/>
</dbReference>
<evidence type="ECO:0000256" key="10">
    <source>
        <dbReference type="RuleBase" id="RU000607"/>
    </source>
</evidence>
<comment type="similarity">
    <text evidence="1 9 10">Belongs to the ferrochelatase family.</text>
</comment>
<keyword evidence="4 9" id="KW-0408">Iron</keyword>
<dbReference type="PROSITE" id="PS00534">
    <property type="entry name" value="FERROCHELATASE"/>
    <property type="match status" value="1"/>
</dbReference>